<evidence type="ECO:0000256" key="2">
    <source>
        <dbReference type="ARBA" id="ARBA00022490"/>
    </source>
</evidence>
<keyword evidence="10 13" id="KW-0233">DNA recombination</keyword>
<feature type="active site" evidence="13">
    <location>
        <position position="71"/>
    </location>
</feature>
<dbReference type="Pfam" id="PF02075">
    <property type="entry name" value="RuvC"/>
    <property type="match status" value="1"/>
</dbReference>
<dbReference type="FunFam" id="3.30.420.10:FF:000002">
    <property type="entry name" value="Crossover junction endodeoxyribonuclease RuvC"/>
    <property type="match status" value="1"/>
</dbReference>
<comment type="subunit">
    <text evidence="13">Homodimer which binds Holliday junction (HJ) DNA. The HJ becomes 2-fold symmetrical on binding to RuvC with unstacked arms; it has a different conformation from HJ DNA in complex with RuvA. In the full resolvosome a probable DNA-RuvA(4)-RuvB(12)-RuvC(2) complex forms which resolves the HJ.</text>
</comment>
<evidence type="ECO:0000256" key="8">
    <source>
        <dbReference type="ARBA" id="ARBA00022842"/>
    </source>
</evidence>
<feature type="active site" evidence="13">
    <location>
        <position position="143"/>
    </location>
</feature>
<evidence type="ECO:0000256" key="5">
    <source>
        <dbReference type="ARBA" id="ARBA00022759"/>
    </source>
</evidence>
<dbReference type="Gene3D" id="3.30.420.10">
    <property type="entry name" value="Ribonuclease H-like superfamily/Ribonuclease H"/>
    <property type="match status" value="1"/>
</dbReference>
<dbReference type="CDD" id="cd16962">
    <property type="entry name" value="RuvC"/>
    <property type="match status" value="1"/>
</dbReference>
<evidence type="ECO:0000313" key="16">
    <source>
        <dbReference type="Proteomes" id="UP000028702"/>
    </source>
</evidence>
<feature type="binding site" evidence="13">
    <location>
        <position position="71"/>
    </location>
    <ligand>
        <name>Mg(2+)</name>
        <dbReference type="ChEBI" id="CHEBI:18420"/>
        <label>2</label>
    </ligand>
</feature>
<dbReference type="RefSeq" id="WP_045449306.1">
    <property type="nucleotide sequence ID" value="NZ_BBIO01000021.1"/>
</dbReference>
<evidence type="ECO:0000256" key="4">
    <source>
        <dbReference type="ARBA" id="ARBA00022723"/>
    </source>
</evidence>
<evidence type="ECO:0000256" key="12">
    <source>
        <dbReference type="ARBA" id="ARBA00029354"/>
    </source>
</evidence>
<keyword evidence="3 13" id="KW-0540">Nuclease</keyword>
<keyword evidence="4 13" id="KW-0479">Metal-binding</keyword>
<evidence type="ECO:0000256" key="7">
    <source>
        <dbReference type="ARBA" id="ARBA00022801"/>
    </source>
</evidence>
<dbReference type="PANTHER" id="PTHR30194">
    <property type="entry name" value="CROSSOVER JUNCTION ENDODEOXYRIBONUCLEASE RUVC"/>
    <property type="match status" value="1"/>
</dbReference>
<protein>
    <recommendedName>
        <fullName evidence="13 14">Crossover junction endodeoxyribonuclease RuvC</fullName>
        <ecNumber evidence="13 14">3.1.21.10</ecNumber>
    </recommendedName>
    <alternativeName>
        <fullName evidence="13">Holliday junction nuclease RuvC</fullName>
    </alternativeName>
    <alternativeName>
        <fullName evidence="13">Holliday junction resolvase RuvC</fullName>
    </alternativeName>
</protein>
<keyword evidence="16" id="KW-1185">Reference proteome</keyword>
<feature type="active site" evidence="13">
    <location>
        <position position="11"/>
    </location>
</feature>
<dbReference type="Proteomes" id="UP000028702">
    <property type="component" value="Unassembled WGS sequence"/>
</dbReference>
<dbReference type="InterPro" id="IPR036397">
    <property type="entry name" value="RNaseH_sf"/>
</dbReference>
<dbReference type="GO" id="GO:0008821">
    <property type="term" value="F:crossover junction DNA endonuclease activity"/>
    <property type="evidence" value="ECO:0007669"/>
    <property type="project" value="UniProtKB-UniRule"/>
</dbReference>
<dbReference type="PRINTS" id="PR00696">
    <property type="entry name" value="RSOLVASERUVC"/>
</dbReference>
<evidence type="ECO:0000256" key="11">
    <source>
        <dbReference type="ARBA" id="ARBA00023204"/>
    </source>
</evidence>
<accession>A0A081BEU9</accession>
<keyword evidence="8 13" id="KW-0460">Magnesium</keyword>
<dbReference type="GO" id="GO:0003677">
    <property type="term" value="F:DNA binding"/>
    <property type="evidence" value="ECO:0007669"/>
    <property type="project" value="UniProtKB-KW"/>
</dbReference>
<dbReference type="InterPro" id="IPR002176">
    <property type="entry name" value="X-over_junc_endoDNase_RuvC"/>
</dbReference>
<dbReference type="STRING" id="1333998.M2A_3066"/>
<dbReference type="EC" id="3.1.21.10" evidence="13 14"/>
<evidence type="ECO:0000256" key="3">
    <source>
        <dbReference type="ARBA" id="ARBA00022722"/>
    </source>
</evidence>
<comment type="cofactor">
    <cofactor evidence="13">
        <name>Mg(2+)</name>
        <dbReference type="ChEBI" id="CHEBI:18420"/>
    </cofactor>
    <text evidence="13">Binds 2 Mg(2+) ion per subunit.</text>
</comment>
<keyword evidence="7 13" id="KW-0378">Hydrolase</keyword>
<proteinExistence type="inferred from homology"/>
<comment type="subcellular location">
    <subcellularLocation>
        <location evidence="13">Cytoplasm</location>
    </subcellularLocation>
</comment>
<evidence type="ECO:0000256" key="10">
    <source>
        <dbReference type="ARBA" id="ARBA00023172"/>
    </source>
</evidence>
<dbReference type="SUPFAM" id="SSF53098">
    <property type="entry name" value="Ribonuclease H-like"/>
    <property type="match status" value="1"/>
</dbReference>
<feature type="binding site" evidence="13">
    <location>
        <position position="143"/>
    </location>
    <ligand>
        <name>Mg(2+)</name>
        <dbReference type="ChEBI" id="CHEBI:18420"/>
        <label>1</label>
    </ligand>
</feature>
<keyword evidence="11 13" id="KW-0234">DNA repair</keyword>
<dbReference type="GO" id="GO:0009432">
    <property type="term" value="P:SOS response"/>
    <property type="evidence" value="ECO:0007669"/>
    <property type="project" value="UniProtKB-ARBA"/>
</dbReference>
<evidence type="ECO:0000256" key="1">
    <source>
        <dbReference type="ARBA" id="ARBA00009518"/>
    </source>
</evidence>
<evidence type="ECO:0000256" key="14">
    <source>
        <dbReference type="NCBIfam" id="TIGR00228"/>
    </source>
</evidence>
<dbReference type="EMBL" id="BBIO01000021">
    <property type="protein sequence ID" value="GAK46567.1"/>
    <property type="molecule type" value="Genomic_DNA"/>
</dbReference>
<dbReference type="HAMAP" id="MF_00034">
    <property type="entry name" value="RuvC"/>
    <property type="match status" value="1"/>
</dbReference>
<name>A0A081BEU9_9HYPH</name>
<dbReference type="AlphaFoldDB" id="A0A081BEU9"/>
<evidence type="ECO:0000256" key="9">
    <source>
        <dbReference type="ARBA" id="ARBA00023125"/>
    </source>
</evidence>
<keyword evidence="9 13" id="KW-0238">DNA-binding</keyword>
<comment type="similarity">
    <text evidence="1 13">Belongs to the RuvC family.</text>
</comment>
<keyword evidence="5 13" id="KW-0255">Endonuclease</keyword>
<dbReference type="InterPro" id="IPR012337">
    <property type="entry name" value="RNaseH-like_sf"/>
</dbReference>
<evidence type="ECO:0000256" key="6">
    <source>
        <dbReference type="ARBA" id="ARBA00022763"/>
    </source>
</evidence>
<dbReference type="GO" id="GO:0006281">
    <property type="term" value="P:DNA repair"/>
    <property type="evidence" value="ECO:0007669"/>
    <property type="project" value="UniProtKB-UniRule"/>
</dbReference>
<comment type="function">
    <text evidence="13">The RuvA-RuvB-RuvC complex processes Holliday junction (HJ) DNA during genetic recombination and DNA repair. Endonuclease that resolves HJ intermediates. Cleaves cruciform DNA by making single-stranded nicks across the HJ at symmetrical positions within the homologous arms, yielding a 5'-phosphate and a 3'-hydroxyl group; requires a central core of homology in the junction. The consensus cleavage sequence is 5'-(A/T)TT(C/G)-3'. Cleavage occurs on the 3'-side of the TT dinucleotide at the point of strand exchange. HJ branch migration catalyzed by RuvA-RuvB allows RuvC to scan DNA until it finds its consensus sequence, where it cleaves and resolves the cruciform DNA.</text>
</comment>
<comment type="catalytic activity">
    <reaction evidence="12 13">
        <text>Endonucleolytic cleavage at a junction such as a reciprocal single-stranded crossover between two homologous DNA duplexes (Holliday junction).</text>
        <dbReference type="EC" id="3.1.21.10"/>
    </reaction>
</comment>
<gene>
    <name evidence="13" type="primary">ruvC</name>
    <name evidence="15" type="ORF">M2A_3066</name>
</gene>
<reference evidence="15 16" key="1">
    <citation type="submission" date="2014-07" db="EMBL/GenBank/DDBJ databases">
        <title>Tepidicaulis marinum gen. nov., sp. nov., a novel marine bacterium denitrifying nitrate to nitrous oxide strictly under microaerobic conditions.</title>
        <authorList>
            <person name="Takeuchi M."/>
            <person name="Yamagishi T."/>
            <person name="Kamagata Y."/>
            <person name="Oshima K."/>
            <person name="Hattori M."/>
            <person name="Katayama T."/>
            <person name="Hanada S."/>
            <person name="Tamaki H."/>
            <person name="Marumo K."/>
            <person name="Maeda H."/>
            <person name="Nedachi M."/>
            <person name="Iwasaki W."/>
            <person name="Suwa Y."/>
            <person name="Sakata S."/>
        </authorList>
    </citation>
    <scope>NUCLEOTIDE SEQUENCE [LARGE SCALE GENOMIC DNA]</scope>
    <source>
        <strain evidence="15 16">MA2</strain>
    </source>
</reference>
<dbReference type="NCBIfam" id="TIGR00228">
    <property type="entry name" value="ruvC"/>
    <property type="match status" value="1"/>
</dbReference>
<comment type="caution">
    <text evidence="15">The sequence shown here is derived from an EMBL/GenBank/DDBJ whole genome shotgun (WGS) entry which is preliminary data.</text>
</comment>
<dbReference type="eggNOG" id="COG0817">
    <property type="taxonomic scope" value="Bacteria"/>
</dbReference>
<sequence length="179" mass="18652">MSGAFRLLGIDPGLRRTGWGVVEAAGSRLTHVANGTIASNDKASVPVRLAEIEAALETIMKEFMPQAVAVETAFVAKDAVAALKLGQARAVPLLIAARAGLEIGEYAPNQIKKTVTGAGHADKHQIRTMVGILLPKAVIDSEHSADALATAICHAQMRGAKARIDAALLKATTSTRARA</sequence>
<feature type="binding site" evidence="13">
    <location>
        <position position="11"/>
    </location>
    <ligand>
        <name>Mg(2+)</name>
        <dbReference type="ChEBI" id="CHEBI:18420"/>
        <label>1</label>
    </ligand>
</feature>
<evidence type="ECO:0000313" key="15">
    <source>
        <dbReference type="EMBL" id="GAK46567.1"/>
    </source>
</evidence>
<keyword evidence="2 13" id="KW-0963">Cytoplasm</keyword>
<dbReference type="GO" id="GO:0005737">
    <property type="term" value="C:cytoplasm"/>
    <property type="evidence" value="ECO:0007669"/>
    <property type="project" value="UniProtKB-SubCell"/>
</dbReference>
<dbReference type="GO" id="GO:0048476">
    <property type="term" value="C:Holliday junction resolvase complex"/>
    <property type="evidence" value="ECO:0007669"/>
    <property type="project" value="UniProtKB-UniRule"/>
</dbReference>
<evidence type="ECO:0000256" key="13">
    <source>
        <dbReference type="HAMAP-Rule" id="MF_00034"/>
    </source>
</evidence>
<dbReference type="GO" id="GO:0006310">
    <property type="term" value="P:DNA recombination"/>
    <property type="evidence" value="ECO:0007669"/>
    <property type="project" value="UniProtKB-UniRule"/>
</dbReference>
<dbReference type="PANTHER" id="PTHR30194:SF3">
    <property type="entry name" value="CROSSOVER JUNCTION ENDODEOXYRIBONUCLEASE RUVC"/>
    <property type="match status" value="1"/>
</dbReference>
<organism evidence="15 16">
    <name type="scientific">Tepidicaulis marinus</name>
    <dbReference type="NCBI Taxonomy" id="1333998"/>
    <lineage>
        <taxon>Bacteria</taxon>
        <taxon>Pseudomonadati</taxon>
        <taxon>Pseudomonadota</taxon>
        <taxon>Alphaproteobacteria</taxon>
        <taxon>Hyphomicrobiales</taxon>
        <taxon>Parvibaculaceae</taxon>
        <taxon>Tepidicaulis</taxon>
    </lineage>
</organism>
<dbReference type="GO" id="GO:0000287">
    <property type="term" value="F:magnesium ion binding"/>
    <property type="evidence" value="ECO:0007669"/>
    <property type="project" value="UniProtKB-UniRule"/>
</dbReference>
<keyword evidence="6 13" id="KW-0227">DNA damage</keyword>